<keyword evidence="2" id="KW-1185">Reference proteome</keyword>
<dbReference type="InterPro" id="IPR046805">
    <property type="entry name" value="Tra1_ring"/>
</dbReference>
<accession>A0A9P8TCL5</accession>
<evidence type="ECO:0000313" key="1">
    <source>
        <dbReference type="EMBL" id="KAH3673580.1"/>
    </source>
</evidence>
<protein>
    <submittedName>
        <fullName evidence="1">Uncharacterized protein</fullName>
    </submittedName>
</protein>
<reference evidence="1" key="1">
    <citation type="journal article" date="2021" name="Open Biol.">
        <title>Shared evolutionary footprints suggest mitochondrial oxidative damage underlies multiple complex I losses in fungi.</title>
        <authorList>
            <person name="Schikora-Tamarit M.A."/>
            <person name="Marcet-Houben M."/>
            <person name="Nosek J."/>
            <person name="Gabaldon T."/>
        </authorList>
    </citation>
    <scope>NUCLEOTIDE SEQUENCE</scope>
    <source>
        <strain evidence="1">CBS2887</strain>
    </source>
</reference>
<comment type="caution">
    <text evidence="1">The sequence shown here is derived from an EMBL/GenBank/DDBJ whole genome shotgun (WGS) entry which is preliminary data.</text>
</comment>
<sequence length="102" mass="11919">IPDNLDEKIQQVINYVTDEEKSKEVDEEVKLGPGNLKDQARFDRQEQLLIRLLEALFYSVSIEEVREEAEVLIKGICEHYVLLFFGRTMVDAHKFNCKFSVN</sequence>
<reference evidence="1" key="2">
    <citation type="submission" date="2021-01" db="EMBL/GenBank/DDBJ databases">
        <authorList>
            <person name="Schikora-Tamarit M.A."/>
        </authorList>
    </citation>
    <scope>NUCLEOTIDE SEQUENCE</scope>
    <source>
        <strain evidence="1">CBS2887</strain>
    </source>
</reference>
<name>A0A9P8TCL5_WICPI</name>
<dbReference type="Pfam" id="PF20206">
    <property type="entry name" value="Tra1_ring"/>
    <property type="match status" value="1"/>
</dbReference>
<dbReference type="AlphaFoldDB" id="A0A9P8TCL5"/>
<evidence type="ECO:0000313" key="2">
    <source>
        <dbReference type="Proteomes" id="UP000774326"/>
    </source>
</evidence>
<dbReference type="Proteomes" id="UP000774326">
    <property type="component" value="Unassembled WGS sequence"/>
</dbReference>
<feature type="non-terminal residue" evidence="1">
    <location>
        <position position="1"/>
    </location>
</feature>
<organism evidence="1 2">
    <name type="scientific">Wickerhamomyces pijperi</name>
    <name type="common">Yeast</name>
    <name type="synonym">Pichia pijperi</name>
    <dbReference type="NCBI Taxonomy" id="599730"/>
    <lineage>
        <taxon>Eukaryota</taxon>
        <taxon>Fungi</taxon>
        <taxon>Dikarya</taxon>
        <taxon>Ascomycota</taxon>
        <taxon>Saccharomycotina</taxon>
        <taxon>Saccharomycetes</taxon>
        <taxon>Phaffomycetales</taxon>
        <taxon>Wickerhamomycetaceae</taxon>
        <taxon>Wickerhamomyces</taxon>
    </lineage>
</organism>
<dbReference type="EMBL" id="JAEUBG010005625">
    <property type="protein sequence ID" value="KAH3673580.1"/>
    <property type="molecule type" value="Genomic_DNA"/>
</dbReference>
<feature type="non-terminal residue" evidence="1">
    <location>
        <position position="102"/>
    </location>
</feature>
<proteinExistence type="predicted"/>
<gene>
    <name evidence="1" type="ORF">WICPIJ_009738</name>
</gene>